<evidence type="ECO:0000256" key="2">
    <source>
        <dbReference type="SAM" id="Phobius"/>
    </source>
</evidence>
<proteinExistence type="predicted"/>
<feature type="domain" description="Heparan-alpha-glucosaminide N-acetyltransferase catalytic" evidence="3">
    <location>
        <begin position="57"/>
        <end position="139"/>
    </location>
</feature>
<feature type="region of interest" description="Disordered" evidence="1">
    <location>
        <begin position="1"/>
        <end position="55"/>
    </location>
</feature>
<protein>
    <recommendedName>
        <fullName evidence="3">Heparan-alpha-glucosaminide N-acetyltransferase catalytic domain-containing protein</fullName>
    </recommendedName>
</protein>
<accession>A0AAV6HKB7</accession>
<reference evidence="4 5" key="1">
    <citation type="submission" date="2020-08" db="EMBL/GenBank/DDBJ databases">
        <title>Plant Genome Project.</title>
        <authorList>
            <person name="Zhang R.-G."/>
        </authorList>
    </citation>
    <scope>NUCLEOTIDE SEQUENCE [LARGE SCALE GENOMIC DNA]</scope>
    <source>
        <strain evidence="4">WSP0</strain>
        <tissue evidence="4">Leaf</tissue>
    </source>
</reference>
<feature type="transmembrane region" description="Helical" evidence="2">
    <location>
        <begin position="170"/>
        <end position="190"/>
    </location>
</feature>
<organism evidence="4 5">
    <name type="scientific">Rhododendron griersonianum</name>
    <dbReference type="NCBI Taxonomy" id="479676"/>
    <lineage>
        <taxon>Eukaryota</taxon>
        <taxon>Viridiplantae</taxon>
        <taxon>Streptophyta</taxon>
        <taxon>Embryophyta</taxon>
        <taxon>Tracheophyta</taxon>
        <taxon>Spermatophyta</taxon>
        <taxon>Magnoliopsida</taxon>
        <taxon>eudicotyledons</taxon>
        <taxon>Gunneridae</taxon>
        <taxon>Pentapetalae</taxon>
        <taxon>asterids</taxon>
        <taxon>Ericales</taxon>
        <taxon>Ericaceae</taxon>
        <taxon>Ericoideae</taxon>
        <taxon>Rhodoreae</taxon>
        <taxon>Rhododendron</taxon>
    </lineage>
</organism>
<keyword evidence="2" id="KW-1133">Transmembrane helix</keyword>
<dbReference type="Proteomes" id="UP000823749">
    <property type="component" value="Chromosome 13"/>
</dbReference>
<evidence type="ECO:0000313" key="4">
    <source>
        <dbReference type="EMBL" id="KAG5514180.1"/>
    </source>
</evidence>
<sequence>MSSVVVVVVADTDSDDPTPLLHDSSPYGDEEIAPSSSSNEPEPEPDGSSRPNSPNQRLASLDVFRGLTVALMILVDDAGGAFPSINHSPWFGVTLADFVMPFFLFGVGVSIGLVFKKVTNKQSATKKVILRTIKLFLLGCKFLRYHFNAILGGYFHGRNDLSYGVDVRKLRWLGVLQVFGIGYTVGYSIII</sequence>
<keyword evidence="2" id="KW-0472">Membrane</keyword>
<dbReference type="AlphaFoldDB" id="A0AAV6HKB7"/>
<feature type="transmembrane region" description="Helical" evidence="2">
    <location>
        <begin position="95"/>
        <end position="115"/>
    </location>
</feature>
<comment type="caution">
    <text evidence="4">The sequence shown here is derived from an EMBL/GenBank/DDBJ whole genome shotgun (WGS) entry which is preliminary data.</text>
</comment>
<evidence type="ECO:0000256" key="1">
    <source>
        <dbReference type="SAM" id="MobiDB-lite"/>
    </source>
</evidence>
<gene>
    <name evidence="4" type="ORF">RHGRI_035544</name>
</gene>
<dbReference type="EMBL" id="JACTNZ010000013">
    <property type="protein sequence ID" value="KAG5514180.1"/>
    <property type="molecule type" value="Genomic_DNA"/>
</dbReference>
<dbReference type="InterPro" id="IPR012429">
    <property type="entry name" value="HGSNAT_cat"/>
</dbReference>
<feature type="transmembrane region" description="Helical" evidence="2">
    <location>
        <begin position="135"/>
        <end position="155"/>
    </location>
</feature>
<evidence type="ECO:0000259" key="3">
    <source>
        <dbReference type="Pfam" id="PF07786"/>
    </source>
</evidence>
<dbReference type="PANTHER" id="PTHR31061:SF23">
    <property type="entry name" value="OS05G0155700 PROTEIN"/>
    <property type="match status" value="1"/>
</dbReference>
<evidence type="ECO:0000313" key="5">
    <source>
        <dbReference type="Proteomes" id="UP000823749"/>
    </source>
</evidence>
<keyword evidence="5" id="KW-1185">Reference proteome</keyword>
<keyword evidence="2" id="KW-0812">Transmembrane</keyword>
<name>A0AAV6HKB7_9ERIC</name>
<dbReference type="Pfam" id="PF07786">
    <property type="entry name" value="HGSNAT_cat"/>
    <property type="match status" value="1"/>
</dbReference>
<dbReference type="PANTHER" id="PTHR31061">
    <property type="entry name" value="LD22376P"/>
    <property type="match status" value="1"/>
</dbReference>